<evidence type="ECO:0000313" key="6">
    <source>
        <dbReference type="EMBL" id="EQB61544.1"/>
    </source>
</evidence>
<sequence>MLVYTSVDEYLGHDTELNEVIDSLNINKDGIKNVFIPNKDLINCDNKLNEKNTQFVNNDEINYFFINDTNKFSKINNRNENDNFVKDKSHFINKTRNNIKDFLNLNDTLKDKNCKTIENFEKTLNQKFNNVSLKHYTFNEIKNIDVSQTHLLELPQYCKCIKALQSRLHKLNKTNLLSSLTFTSLLKMIDDSSTSTKYKILDIFLQYKNPPLNIQCLYEKQFLKYLGKFHLLNNIPLSNTTLFNNDLYFDYCFTIDNEDNRRLIDINKIFCKYDTDIVDKMLLLHNLSKSVYLMRTSLINYPVVEYLIIILSAFCNNFDSKNLHINENKKVDCIKNNIYRENIKDIHQYINNSIDKKNILFNFKSFNFIKINENIINININSILDTLSDKRFYEDIEIKSVIIKTLSNLVLDFGNFKKKFVNLNGLHKINKFRDECPLDVLAFYKNFFYTQTHIRLNDEFFKYYFDNHSAKYNLIFKLIRNISNNKINVSSYILDKLVEYFLNVEDLDLIYCMSNILSYNIKFRDFILKNEIFIKLVNLFKNETFHRALVWFIINLSWKEDGSDERVVFINKFHIKEILIDIKDGGLIDKVETAVDQLK</sequence>
<evidence type="ECO:0000256" key="5">
    <source>
        <dbReference type="ARBA" id="ARBA00023242"/>
    </source>
</evidence>
<dbReference type="GO" id="GO:0034657">
    <property type="term" value="C:GID complex"/>
    <property type="evidence" value="ECO:0007669"/>
    <property type="project" value="TreeGrafter"/>
</dbReference>
<evidence type="ECO:0000313" key="7">
    <source>
        <dbReference type="Proteomes" id="UP000053780"/>
    </source>
</evidence>
<dbReference type="InterPro" id="IPR038739">
    <property type="entry name" value="ARMC8/Vid28"/>
</dbReference>
<evidence type="ECO:0000256" key="1">
    <source>
        <dbReference type="ARBA" id="ARBA00004123"/>
    </source>
</evidence>
<dbReference type="Proteomes" id="UP000053780">
    <property type="component" value="Unassembled WGS sequence"/>
</dbReference>
<keyword evidence="7" id="KW-1185">Reference proteome</keyword>
<keyword evidence="4" id="KW-0677">Repeat</keyword>
<organism evidence="6 7">
    <name type="scientific">Vairimorpha apis BRL 01</name>
    <dbReference type="NCBI Taxonomy" id="1037528"/>
    <lineage>
        <taxon>Eukaryota</taxon>
        <taxon>Fungi</taxon>
        <taxon>Fungi incertae sedis</taxon>
        <taxon>Microsporidia</taxon>
        <taxon>Nosematidae</taxon>
        <taxon>Vairimorpha</taxon>
    </lineage>
</organism>
<keyword evidence="3" id="KW-0963">Cytoplasm</keyword>
<evidence type="ECO:0000256" key="4">
    <source>
        <dbReference type="ARBA" id="ARBA00022737"/>
    </source>
</evidence>
<name>T0LB77_9MICR</name>
<dbReference type="GO" id="GO:0043161">
    <property type="term" value="P:proteasome-mediated ubiquitin-dependent protein catabolic process"/>
    <property type="evidence" value="ECO:0007669"/>
    <property type="project" value="TreeGrafter"/>
</dbReference>
<dbReference type="HOGENOM" id="CLU_455670_0_0_1"/>
<dbReference type="GO" id="GO:0005737">
    <property type="term" value="C:cytoplasm"/>
    <property type="evidence" value="ECO:0007669"/>
    <property type="project" value="UniProtKB-SubCell"/>
</dbReference>
<evidence type="ECO:0000256" key="2">
    <source>
        <dbReference type="ARBA" id="ARBA00004496"/>
    </source>
</evidence>
<dbReference type="PANTHER" id="PTHR15651:SF7">
    <property type="entry name" value="ARMADILLO REPEAT-CONTAINING PROTEIN 8"/>
    <property type="match status" value="1"/>
</dbReference>
<evidence type="ECO:0000256" key="3">
    <source>
        <dbReference type="ARBA" id="ARBA00022490"/>
    </source>
</evidence>
<dbReference type="VEuPathDB" id="MicrosporidiaDB:NAPIS_ORF00885"/>
<dbReference type="PANTHER" id="PTHR15651">
    <property type="entry name" value="ARMADILLO REPEAT-CONTAINING PROTEIN 8"/>
    <property type="match status" value="1"/>
</dbReference>
<gene>
    <name evidence="6" type="ORF">NAPIS_ORF00885</name>
</gene>
<dbReference type="OrthoDB" id="2196102at2759"/>
<dbReference type="EMBL" id="KE647126">
    <property type="protein sequence ID" value="EQB61544.1"/>
    <property type="molecule type" value="Genomic_DNA"/>
</dbReference>
<keyword evidence="5" id="KW-0539">Nucleus</keyword>
<dbReference type="GO" id="GO:0005634">
    <property type="term" value="C:nucleus"/>
    <property type="evidence" value="ECO:0007669"/>
    <property type="project" value="UniProtKB-SubCell"/>
</dbReference>
<reference evidence="6 7" key="1">
    <citation type="journal article" date="2013" name="BMC Genomics">
        <title>Genome sequencing and comparative genomics of honey bee microsporidia, Nosema apis reveal novel insights into host-parasite interactions.</title>
        <authorList>
            <person name="Chen Yp."/>
            <person name="Pettis J.S."/>
            <person name="Zhao Y."/>
            <person name="Liu X."/>
            <person name="Tallon L.J."/>
            <person name="Sadzewicz L.D."/>
            <person name="Li R."/>
            <person name="Zheng H."/>
            <person name="Huang S."/>
            <person name="Zhang X."/>
            <person name="Hamilton M.C."/>
            <person name="Pernal S.F."/>
            <person name="Melathopoulos A.P."/>
            <person name="Yan X."/>
            <person name="Evans J.D."/>
        </authorList>
    </citation>
    <scope>NUCLEOTIDE SEQUENCE [LARGE SCALE GENOMIC DNA]</scope>
    <source>
        <strain evidence="6 7">BRL 01</strain>
    </source>
</reference>
<protein>
    <submittedName>
        <fullName evidence="6">Uncharacterized protein</fullName>
    </submittedName>
</protein>
<dbReference type="AlphaFoldDB" id="T0LB77"/>
<accession>T0LB77</accession>
<proteinExistence type="predicted"/>
<comment type="subcellular location">
    <subcellularLocation>
        <location evidence="2">Cytoplasm</location>
    </subcellularLocation>
    <subcellularLocation>
        <location evidence="1">Nucleus</location>
    </subcellularLocation>
</comment>